<name>A0A2M4DRF0_ANODA</name>
<protein>
    <submittedName>
        <fullName evidence="1">Putative secreted protein</fullName>
    </submittedName>
</protein>
<dbReference type="EMBL" id="GGFL01015923">
    <property type="protein sequence ID" value="MBW80101.1"/>
    <property type="molecule type" value="Transcribed_RNA"/>
</dbReference>
<evidence type="ECO:0000313" key="1">
    <source>
        <dbReference type="EMBL" id="MBW80101.1"/>
    </source>
</evidence>
<sequence>MVVLVAFLDLSVVFRSEEFLLLFFYLQKCDAHSCARILSGVVCKGGSKAAGKEAKPTNHPHARVWHSAFCC</sequence>
<proteinExistence type="predicted"/>
<organism evidence="1">
    <name type="scientific">Anopheles darlingi</name>
    <name type="common">Mosquito</name>
    <dbReference type="NCBI Taxonomy" id="43151"/>
    <lineage>
        <taxon>Eukaryota</taxon>
        <taxon>Metazoa</taxon>
        <taxon>Ecdysozoa</taxon>
        <taxon>Arthropoda</taxon>
        <taxon>Hexapoda</taxon>
        <taxon>Insecta</taxon>
        <taxon>Pterygota</taxon>
        <taxon>Neoptera</taxon>
        <taxon>Endopterygota</taxon>
        <taxon>Diptera</taxon>
        <taxon>Nematocera</taxon>
        <taxon>Culicoidea</taxon>
        <taxon>Culicidae</taxon>
        <taxon>Anophelinae</taxon>
        <taxon>Anopheles</taxon>
    </lineage>
</organism>
<reference evidence="1" key="1">
    <citation type="submission" date="2018-01" db="EMBL/GenBank/DDBJ databases">
        <title>An insight into the sialome of Amazonian anophelines.</title>
        <authorList>
            <person name="Ribeiro J.M."/>
            <person name="Scarpassa V."/>
            <person name="Calvo E."/>
        </authorList>
    </citation>
    <scope>NUCLEOTIDE SEQUENCE</scope>
</reference>
<accession>A0A2M4DRF0</accession>
<dbReference type="AlphaFoldDB" id="A0A2M4DRF0"/>